<evidence type="ECO:0000256" key="7">
    <source>
        <dbReference type="ARBA" id="ARBA00022617"/>
    </source>
</evidence>
<keyword evidence="10 19" id="KW-0479">Metal-binding</keyword>
<keyword evidence="15 19" id="KW-0560">Oxidoreductase</keyword>
<evidence type="ECO:0000259" key="23">
    <source>
        <dbReference type="PROSITE" id="PS51007"/>
    </source>
</evidence>
<keyword evidence="7 19" id="KW-0349">Heme</keyword>
<keyword evidence="5 19" id="KW-1003">Cell membrane</keyword>
<dbReference type="SUPFAM" id="SSF46626">
    <property type="entry name" value="Cytochrome c"/>
    <property type="match status" value="2"/>
</dbReference>
<comment type="caution">
    <text evidence="24">The sequence shown here is derived from an EMBL/GenBank/DDBJ whole genome shotgun (WGS) entry which is preliminary data.</text>
</comment>
<evidence type="ECO:0000313" key="25">
    <source>
        <dbReference type="Proteomes" id="UP000672602"/>
    </source>
</evidence>
<feature type="binding site" description="axial binding residue" evidence="20">
    <location>
        <position position="264"/>
    </location>
    <ligand>
        <name>heme c</name>
        <dbReference type="ChEBI" id="CHEBI:61717"/>
        <label>1</label>
    </ligand>
    <ligandPart>
        <name>Fe</name>
        <dbReference type="ChEBI" id="CHEBI:18248"/>
    </ligandPart>
</feature>
<keyword evidence="12 19" id="KW-0375">Hydrogen ion transport</keyword>
<keyword evidence="18 19" id="KW-0472">Membrane</keyword>
<dbReference type="Pfam" id="PF14715">
    <property type="entry name" value="FixP_N"/>
    <property type="match status" value="1"/>
</dbReference>
<accession>A0A8J7S517</accession>
<keyword evidence="11" id="KW-0677">Repeat</keyword>
<keyword evidence="16 19" id="KW-0408">Iron</keyword>
<evidence type="ECO:0000256" key="20">
    <source>
        <dbReference type="PIRSR" id="PIRSR000006-1"/>
    </source>
</evidence>
<dbReference type="PANTHER" id="PTHR33751:SF1">
    <property type="entry name" value="CBB3-TYPE CYTOCHROME C OXIDASE SUBUNIT FIXP"/>
    <property type="match status" value="1"/>
</dbReference>
<feature type="binding site" description="covalent" evidence="21">
    <location>
        <position position="125"/>
    </location>
    <ligand>
        <name>heme c</name>
        <dbReference type="ChEBI" id="CHEBI:61717"/>
        <label>1</label>
    </ligand>
</feature>
<feature type="transmembrane region" description="Helical" evidence="22">
    <location>
        <begin position="33"/>
        <end position="51"/>
    </location>
</feature>
<dbReference type="GO" id="GO:0016491">
    <property type="term" value="F:oxidoreductase activity"/>
    <property type="evidence" value="ECO:0007669"/>
    <property type="project" value="UniProtKB-KW"/>
</dbReference>
<dbReference type="InterPro" id="IPR050597">
    <property type="entry name" value="Cytochrome_c_Oxidase_Subunit"/>
</dbReference>
<keyword evidence="25" id="KW-1185">Reference proteome</keyword>
<comment type="pathway">
    <text evidence="2 19">Energy metabolism; oxidative phosphorylation.</text>
</comment>
<reference evidence="24" key="1">
    <citation type="submission" date="2021-04" db="EMBL/GenBank/DDBJ databases">
        <authorList>
            <person name="Zhang D.-C."/>
        </authorList>
    </citation>
    <scope>NUCLEOTIDE SEQUENCE</scope>
    <source>
        <strain evidence="24">CGMCC 1.15697</strain>
    </source>
</reference>
<evidence type="ECO:0000256" key="8">
    <source>
        <dbReference type="ARBA" id="ARBA00022660"/>
    </source>
</evidence>
<feature type="binding site" description="axial binding residue" evidence="20">
    <location>
        <position position="126"/>
    </location>
    <ligand>
        <name>heme c</name>
        <dbReference type="ChEBI" id="CHEBI:61717"/>
        <label>1</label>
    </ligand>
    <ligandPart>
        <name>Fe</name>
        <dbReference type="ChEBI" id="CHEBI:18248"/>
    </ligandPart>
</feature>
<dbReference type="GO" id="GO:1902600">
    <property type="term" value="P:proton transmembrane transport"/>
    <property type="evidence" value="ECO:0007669"/>
    <property type="project" value="UniProtKB-KW"/>
</dbReference>
<name>A0A8J7S517_9PROT</name>
<dbReference type="UniPathway" id="UPA00705"/>
<feature type="binding site" description="covalent" evidence="21">
    <location>
        <position position="222"/>
    </location>
    <ligand>
        <name>heme c</name>
        <dbReference type="ChEBI" id="CHEBI:61717"/>
        <label>2</label>
    </ligand>
</feature>
<comment type="similarity">
    <text evidence="3 19">Belongs to the CcoP / FixP family.</text>
</comment>
<dbReference type="NCBIfam" id="TIGR00782">
    <property type="entry name" value="ccoP"/>
    <property type="match status" value="1"/>
</dbReference>
<evidence type="ECO:0000256" key="13">
    <source>
        <dbReference type="ARBA" id="ARBA00022982"/>
    </source>
</evidence>
<evidence type="ECO:0000256" key="12">
    <source>
        <dbReference type="ARBA" id="ARBA00022781"/>
    </source>
</evidence>
<evidence type="ECO:0000256" key="15">
    <source>
        <dbReference type="ARBA" id="ARBA00023002"/>
    </source>
</evidence>
<dbReference type="InterPro" id="IPR038414">
    <property type="entry name" value="CcoP_N_sf"/>
</dbReference>
<keyword evidence="17 19" id="KW-0406">Ion transport</keyword>
<dbReference type="Proteomes" id="UP000672602">
    <property type="component" value="Unassembled WGS sequence"/>
</dbReference>
<dbReference type="GO" id="GO:0005506">
    <property type="term" value="F:iron ion binding"/>
    <property type="evidence" value="ECO:0007669"/>
    <property type="project" value="InterPro"/>
</dbReference>
<sequence>MSDKPHVDEISGVETTGHEWDGIRELNNPLPRWWVWIFYATIVFSIGYAIYYPSIPLLNDFTKGVGGYSSRAELNQELDAAAAAKAGLLARLAETDVTEIPSDPELMRFAVSGGAAAYRVNCSQCHGSGAQGGFGYPNLNDDAWLWGGDLQSLYTTIAHGIRFETDDQTRYSEMPAFGRDGILDRQQIKALALYVRSLAGLDDGWVDAGETEQSFLDNCAACHGEDGKGMAMMGAPNLTDAIWLYGSETDQIIRQISEPRHGVMPAWGDRLGDVTVKQLTLYVHQLGGGE</sequence>
<evidence type="ECO:0000256" key="22">
    <source>
        <dbReference type="SAM" id="Phobius"/>
    </source>
</evidence>
<feature type="binding site" description="axial binding residue" evidence="20">
    <location>
        <position position="174"/>
    </location>
    <ligand>
        <name>heme c</name>
        <dbReference type="ChEBI" id="CHEBI:61717"/>
        <label>2</label>
    </ligand>
    <ligandPart>
        <name>Fe</name>
        <dbReference type="ChEBI" id="CHEBI:18248"/>
    </ligandPart>
</feature>
<dbReference type="GO" id="GO:0020037">
    <property type="term" value="F:heme binding"/>
    <property type="evidence" value="ECO:0007669"/>
    <property type="project" value="InterPro"/>
</dbReference>
<dbReference type="PRINTS" id="PR00605">
    <property type="entry name" value="CYTCHROMECIC"/>
</dbReference>
<evidence type="ECO:0000256" key="19">
    <source>
        <dbReference type="PIRNR" id="PIRNR000006"/>
    </source>
</evidence>
<evidence type="ECO:0000256" key="6">
    <source>
        <dbReference type="ARBA" id="ARBA00022519"/>
    </source>
</evidence>
<dbReference type="GO" id="GO:0006119">
    <property type="term" value="P:oxidative phosphorylation"/>
    <property type="evidence" value="ECO:0007669"/>
    <property type="project" value="UniProtKB-UniPathway"/>
</dbReference>
<dbReference type="GO" id="GO:0009055">
    <property type="term" value="F:electron transfer activity"/>
    <property type="evidence" value="ECO:0007669"/>
    <property type="project" value="InterPro"/>
</dbReference>
<keyword evidence="4 19" id="KW-0813">Transport</keyword>
<evidence type="ECO:0000256" key="5">
    <source>
        <dbReference type="ARBA" id="ARBA00022475"/>
    </source>
</evidence>
<feature type="binding site" description="axial binding residue" evidence="20">
    <location>
        <position position="223"/>
    </location>
    <ligand>
        <name>heme c</name>
        <dbReference type="ChEBI" id="CHEBI:61717"/>
        <label>2</label>
    </ligand>
    <ligandPart>
        <name>Fe</name>
        <dbReference type="ChEBI" id="CHEBI:18248"/>
    </ligandPart>
</feature>
<comment type="cofactor">
    <cofactor evidence="19 21">
        <name>heme c</name>
        <dbReference type="ChEBI" id="CHEBI:61717"/>
    </cofactor>
    <text evidence="19 21">Binds 2 heme C groups per subunit.</text>
</comment>
<keyword evidence="8 19" id="KW-0679">Respiratory chain</keyword>
<comment type="function">
    <text evidence="19">C-type cytochrome. Part of the cbb3-type cytochrome c oxidase complex.</text>
</comment>
<dbReference type="InterPro" id="IPR008168">
    <property type="entry name" value="Cyt_C_IC"/>
</dbReference>
<feature type="domain" description="Cytochrome c" evidence="23">
    <location>
        <begin position="109"/>
        <end position="199"/>
    </location>
</feature>
<evidence type="ECO:0000256" key="11">
    <source>
        <dbReference type="ARBA" id="ARBA00022737"/>
    </source>
</evidence>
<evidence type="ECO:0000256" key="3">
    <source>
        <dbReference type="ARBA" id="ARBA00006113"/>
    </source>
</evidence>
<comment type="subunit">
    <text evidence="19">Component of the cbb3-type cytochrome c oxidase.</text>
</comment>
<proteinExistence type="inferred from homology"/>
<evidence type="ECO:0000256" key="10">
    <source>
        <dbReference type="ARBA" id="ARBA00022723"/>
    </source>
</evidence>
<dbReference type="InterPro" id="IPR009056">
    <property type="entry name" value="Cyt_c-like_dom"/>
</dbReference>
<evidence type="ECO:0000256" key="16">
    <source>
        <dbReference type="ARBA" id="ARBA00023004"/>
    </source>
</evidence>
<dbReference type="PANTHER" id="PTHR33751">
    <property type="entry name" value="CBB3-TYPE CYTOCHROME C OXIDASE SUBUNIT FIXP"/>
    <property type="match status" value="1"/>
</dbReference>
<keyword evidence="14 22" id="KW-1133">Transmembrane helix</keyword>
<dbReference type="AlphaFoldDB" id="A0A8J7S517"/>
<keyword evidence="13 19" id="KW-0249">Electron transport</keyword>
<evidence type="ECO:0000256" key="21">
    <source>
        <dbReference type="PIRSR" id="PIRSR000006-2"/>
    </source>
</evidence>
<dbReference type="GO" id="GO:0005886">
    <property type="term" value="C:plasma membrane"/>
    <property type="evidence" value="ECO:0007669"/>
    <property type="project" value="UniProtKB-SubCell"/>
</dbReference>
<evidence type="ECO:0000256" key="2">
    <source>
        <dbReference type="ARBA" id="ARBA00004673"/>
    </source>
</evidence>
<evidence type="ECO:0000256" key="9">
    <source>
        <dbReference type="ARBA" id="ARBA00022692"/>
    </source>
</evidence>
<dbReference type="PROSITE" id="PS51007">
    <property type="entry name" value="CYTC"/>
    <property type="match status" value="2"/>
</dbReference>
<keyword evidence="6 19" id="KW-0997">Cell inner membrane</keyword>
<keyword evidence="9 22" id="KW-0812">Transmembrane</keyword>
<dbReference type="PIRSF" id="PIRSF000006">
    <property type="entry name" value="Cbb3-Cox_fixP"/>
    <property type="match status" value="1"/>
</dbReference>
<protein>
    <recommendedName>
        <fullName evidence="19">Cbb3-type cytochrome c oxidase subunit</fullName>
    </recommendedName>
</protein>
<evidence type="ECO:0000256" key="14">
    <source>
        <dbReference type="ARBA" id="ARBA00022989"/>
    </source>
</evidence>
<comment type="subcellular location">
    <subcellularLocation>
        <location evidence="1 19">Cell inner membrane</location>
    </subcellularLocation>
</comment>
<evidence type="ECO:0000256" key="17">
    <source>
        <dbReference type="ARBA" id="ARBA00023065"/>
    </source>
</evidence>
<dbReference type="InterPro" id="IPR004678">
    <property type="entry name" value="Cyt_c_oxidase_cbb3_su3"/>
</dbReference>
<feature type="binding site" description="covalent" evidence="21">
    <location>
        <position position="219"/>
    </location>
    <ligand>
        <name>heme c</name>
        <dbReference type="ChEBI" id="CHEBI:61717"/>
        <label>2</label>
    </ligand>
</feature>
<gene>
    <name evidence="24" type="primary">ccoP</name>
    <name evidence="24" type="ORF">KAJ83_16760</name>
</gene>
<evidence type="ECO:0000313" key="24">
    <source>
        <dbReference type="EMBL" id="MBP5858673.1"/>
    </source>
</evidence>
<dbReference type="InterPro" id="IPR032858">
    <property type="entry name" value="CcoP_N"/>
</dbReference>
<dbReference type="Pfam" id="PF13442">
    <property type="entry name" value="Cytochrome_CBB3"/>
    <property type="match status" value="2"/>
</dbReference>
<feature type="domain" description="Cytochrome c" evidence="23">
    <location>
        <begin position="206"/>
        <end position="287"/>
    </location>
</feature>
<organism evidence="24 25">
    <name type="scientific">Marivibrio halodurans</name>
    <dbReference type="NCBI Taxonomy" id="2039722"/>
    <lineage>
        <taxon>Bacteria</taxon>
        <taxon>Pseudomonadati</taxon>
        <taxon>Pseudomonadota</taxon>
        <taxon>Alphaproteobacteria</taxon>
        <taxon>Rhodospirillales</taxon>
        <taxon>Rhodospirillaceae</taxon>
        <taxon>Marivibrio</taxon>
    </lineage>
</organism>
<dbReference type="EMBL" id="JAGMWN010000010">
    <property type="protein sequence ID" value="MBP5858673.1"/>
    <property type="molecule type" value="Genomic_DNA"/>
</dbReference>
<feature type="binding site" description="covalent" evidence="21">
    <location>
        <position position="122"/>
    </location>
    <ligand>
        <name>heme c</name>
        <dbReference type="ChEBI" id="CHEBI:61717"/>
        <label>1</label>
    </ligand>
</feature>
<evidence type="ECO:0000256" key="4">
    <source>
        <dbReference type="ARBA" id="ARBA00022448"/>
    </source>
</evidence>
<dbReference type="RefSeq" id="WP_210683265.1">
    <property type="nucleotide sequence ID" value="NZ_JAGMWN010000010.1"/>
</dbReference>
<dbReference type="Gene3D" id="6.10.280.130">
    <property type="match status" value="1"/>
</dbReference>
<dbReference type="Gene3D" id="1.10.760.10">
    <property type="entry name" value="Cytochrome c-like domain"/>
    <property type="match status" value="2"/>
</dbReference>
<evidence type="ECO:0000256" key="1">
    <source>
        <dbReference type="ARBA" id="ARBA00004533"/>
    </source>
</evidence>
<evidence type="ECO:0000256" key="18">
    <source>
        <dbReference type="ARBA" id="ARBA00023136"/>
    </source>
</evidence>
<dbReference type="InterPro" id="IPR036909">
    <property type="entry name" value="Cyt_c-like_dom_sf"/>
</dbReference>